<dbReference type="InterPro" id="IPR010918">
    <property type="entry name" value="PurM-like_C_dom"/>
</dbReference>
<keyword evidence="4" id="KW-0067">ATP-binding</keyword>
<feature type="domain" description="PurM-like N-terminal" evidence="6">
    <location>
        <begin position="433"/>
        <end position="542"/>
    </location>
</feature>
<gene>
    <name evidence="9" type="ORF">SAMN04488094_12336</name>
</gene>
<dbReference type="GO" id="GO:0004756">
    <property type="term" value="F:selenide, water dikinase activity"/>
    <property type="evidence" value="ECO:0007669"/>
    <property type="project" value="TreeGrafter"/>
</dbReference>
<dbReference type="AlphaFoldDB" id="A0A1I1QSW8"/>
<dbReference type="InterPro" id="IPR036188">
    <property type="entry name" value="FAD/NAD-bd_sf"/>
</dbReference>
<dbReference type="SUPFAM" id="SSF56042">
    <property type="entry name" value="PurM C-terminal domain-like"/>
    <property type="match status" value="1"/>
</dbReference>
<dbReference type="InterPro" id="IPR036921">
    <property type="entry name" value="PurM-like_N_sf"/>
</dbReference>
<evidence type="ECO:0000313" key="10">
    <source>
        <dbReference type="Proteomes" id="UP000198728"/>
    </source>
</evidence>
<dbReference type="STRING" id="441112.SAMN04488094_12336"/>
<keyword evidence="10" id="KW-1185">Reference proteome</keyword>
<dbReference type="Gene3D" id="3.30.1330.10">
    <property type="entry name" value="PurM-like, N-terminal domain"/>
    <property type="match status" value="1"/>
</dbReference>
<dbReference type="InterPro" id="IPR023753">
    <property type="entry name" value="FAD/NAD-binding_dom"/>
</dbReference>
<proteinExistence type="predicted"/>
<keyword evidence="2" id="KW-0547">Nucleotide-binding</keyword>
<feature type="domain" description="PurM-like C-terminal" evidence="7">
    <location>
        <begin position="554"/>
        <end position="719"/>
    </location>
</feature>
<dbReference type="GO" id="GO:0005524">
    <property type="term" value="F:ATP binding"/>
    <property type="evidence" value="ECO:0007669"/>
    <property type="project" value="UniProtKB-KW"/>
</dbReference>
<dbReference type="EMBL" id="FOLG01000023">
    <property type="protein sequence ID" value="SFD25216.1"/>
    <property type="molecule type" value="Genomic_DNA"/>
</dbReference>
<evidence type="ECO:0000256" key="3">
    <source>
        <dbReference type="ARBA" id="ARBA00022777"/>
    </source>
</evidence>
<evidence type="ECO:0000259" key="7">
    <source>
        <dbReference type="Pfam" id="PF02769"/>
    </source>
</evidence>
<dbReference type="Gene3D" id="3.50.50.100">
    <property type="match status" value="1"/>
</dbReference>
<dbReference type="CDD" id="cd02195">
    <property type="entry name" value="SelD"/>
    <property type="match status" value="1"/>
</dbReference>
<name>A0A1I1QSW8_9RHOB</name>
<dbReference type="OrthoDB" id="9767928at2"/>
<dbReference type="InterPro" id="IPR036676">
    <property type="entry name" value="PurM-like_C_sf"/>
</dbReference>
<protein>
    <submittedName>
        <fullName evidence="9">Selenophosphate synthase</fullName>
    </submittedName>
</protein>
<dbReference type="Pfam" id="PF07992">
    <property type="entry name" value="Pyr_redox_2"/>
    <property type="match status" value="1"/>
</dbReference>
<evidence type="ECO:0000256" key="4">
    <source>
        <dbReference type="ARBA" id="ARBA00022840"/>
    </source>
</evidence>
<dbReference type="GO" id="GO:0005737">
    <property type="term" value="C:cytoplasm"/>
    <property type="evidence" value="ECO:0007669"/>
    <property type="project" value="TreeGrafter"/>
</dbReference>
<keyword evidence="1" id="KW-0808">Transferase</keyword>
<keyword evidence="3" id="KW-0418">Kinase</keyword>
<keyword evidence="5" id="KW-0711">Selenium</keyword>
<feature type="domain" description="FAD/NAD(P)-binding" evidence="8">
    <location>
        <begin position="10"/>
        <end position="296"/>
    </location>
</feature>
<dbReference type="PANTHER" id="PTHR10256:SF0">
    <property type="entry name" value="INACTIVE SELENIDE, WATER DIKINASE-LIKE PROTEIN-RELATED"/>
    <property type="match status" value="1"/>
</dbReference>
<dbReference type="InterPro" id="IPR017584">
    <property type="entry name" value="Pyridine_nucleo_diS_OxRdtase_N"/>
</dbReference>
<evidence type="ECO:0000259" key="8">
    <source>
        <dbReference type="Pfam" id="PF07992"/>
    </source>
</evidence>
<sequence>MQSHMPLTRDLVLVGGGHAHALVLRMWGMRPLPGVRVTVINPGPTAPYTGMLPGYVAGHYGRDDLEIDLVKLARFAGARLVVGAVDGIDREAGLIHVPGHPDIRYDVASLDVGIHSDMAEVPGFAEHGIPAKPLQRFARTWDEWCADVVAGAAEPDVCVIGAGVAGVELALAMHHRLNALGVKPRISMVDGGVALAGLAPDTRMVLFERLRRVGIVLREETAVREVLADGVRLEGGRSVRSTFTLGAAGARAHPWVETLGLETHDGFVSVGPDLRSLTDAKIFACGDCAHLTFAPRPKAGLYAVRAAPVLMANLRSDLAGTPEKRFRPQKDYLKLISLGAKEAVADRHGITVSGRWLWRWKDHIDRKFMRKFHDLPKMPPAPLPAVRAREVDDVLGDAPLCGGCGAKVPQGRLTAALESLPPPSRADVLTAPGDDAAVLATGNARQVLTTDHIRAFTEDPVLLTRIAAVHALGDVWAMGAAPQAALASLVLPRLREEMQAATLREILATAVEVFRAEGADLVGGHTSVGAEMTVGFTVTGLVGDRAITLAGAAPGDALLLTKPIGSGTLLAGEMQGRARGADVLAALEIMTCPQGKAAKVLGQAHAMTDVTGFGLAGHLLGICDASGVAAEIDLASVPIYVGAEALADAGVRSTLYPDNREVAARMALPTGPRAELLFDPQTAGGLLAAVADDQAEACLAELRGAGFAAARIGTVTEGAPFISVR</sequence>
<evidence type="ECO:0000256" key="2">
    <source>
        <dbReference type="ARBA" id="ARBA00022741"/>
    </source>
</evidence>
<dbReference type="Pfam" id="PF02769">
    <property type="entry name" value="AIRS_C"/>
    <property type="match status" value="1"/>
</dbReference>
<dbReference type="PANTHER" id="PTHR10256">
    <property type="entry name" value="SELENIDE, WATER DIKINASE"/>
    <property type="match status" value="1"/>
</dbReference>
<dbReference type="GO" id="GO:0016260">
    <property type="term" value="P:selenocysteine biosynthetic process"/>
    <property type="evidence" value="ECO:0007669"/>
    <property type="project" value="TreeGrafter"/>
</dbReference>
<dbReference type="NCBIfam" id="TIGR03169">
    <property type="entry name" value="Nterm_to_SelD"/>
    <property type="match status" value="1"/>
</dbReference>
<organism evidence="9 10">
    <name type="scientific">Tropicimonas isoalkanivorans</name>
    <dbReference type="NCBI Taxonomy" id="441112"/>
    <lineage>
        <taxon>Bacteria</taxon>
        <taxon>Pseudomonadati</taxon>
        <taxon>Pseudomonadota</taxon>
        <taxon>Alphaproteobacteria</taxon>
        <taxon>Rhodobacterales</taxon>
        <taxon>Roseobacteraceae</taxon>
        <taxon>Tropicimonas</taxon>
    </lineage>
</organism>
<accession>A0A1I1QSW8</accession>
<reference evidence="9 10" key="1">
    <citation type="submission" date="2016-10" db="EMBL/GenBank/DDBJ databases">
        <authorList>
            <person name="de Groot N.N."/>
        </authorList>
    </citation>
    <scope>NUCLEOTIDE SEQUENCE [LARGE SCALE GENOMIC DNA]</scope>
    <source>
        <strain evidence="9 10">DSM 19548</strain>
    </source>
</reference>
<evidence type="ECO:0000313" key="9">
    <source>
        <dbReference type="EMBL" id="SFD25216.1"/>
    </source>
</evidence>
<evidence type="ECO:0000256" key="1">
    <source>
        <dbReference type="ARBA" id="ARBA00022679"/>
    </source>
</evidence>
<dbReference type="Proteomes" id="UP000198728">
    <property type="component" value="Unassembled WGS sequence"/>
</dbReference>
<evidence type="ECO:0000256" key="5">
    <source>
        <dbReference type="ARBA" id="ARBA00023266"/>
    </source>
</evidence>
<dbReference type="InterPro" id="IPR016188">
    <property type="entry name" value="PurM-like_N"/>
</dbReference>
<dbReference type="GO" id="GO:0016491">
    <property type="term" value="F:oxidoreductase activity"/>
    <property type="evidence" value="ECO:0007669"/>
    <property type="project" value="InterPro"/>
</dbReference>
<dbReference type="Gene3D" id="3.90.650.10">
    <property type="entry name" value="PurM-like C-terminal domain"/>
    <property type="match status" value="1"/>
</dbReference>
<dbReference type="InterPro" id="IPR004536">
    <property type="entry name" value="SPS/SelD"/>
</dbReference>
<dbReference type="SUPFAM" id="SSF51905">
    <property type="entry name" value="FAD/NAD(P)-binding domain"/>
    <property type="match status" value="2"/>
</dbReference>
<dbReference type="SUPFAM" id="SSF55326">
    <property type="entry name" value="PurM N-terminal domain-like"/>
    <property type="match status" value="1"/>
</dbReference>
<dbReference type="NCBIfam" id="TIGR00476">
    <property type="entry name" value="selD"/>
    <property type="match status" value="1"/>
</dbReference>
<dbReference type="Pfam" id="PF00586">
    <property type="entry name" value="AIRS"/>
    <property type="match status" value="1"/>
</dbReference>
<evidence type="ECO:0000259" key="6">
    <source>
        <dbReference type="Pfam" id="PF00586"/>
    </source>
</evidence>